<evidence type="ECO:0000313" key="3">
    <source>
        <dbReference type="RefSeq" id="XP_029025275.1"/>
    </source>
</evidence>
<reference evidence="3" key="1">
    <citation type="submission" date="2025-08" db="UniProtKB">
        <authorList>
            <consortium name="RefSeq"/>
        </authorList>
    </citation>
    <scope>IDENTIFICATION</scope>
</reference>
<dbReference type="InterPro" id="IPR028236">
    <property type="entry name" value="CPLANE1"/>
</dbReference>
<dbReference type="KEGG" id="bspl:114867096"/>
<dbReference type="RefSeq" id="XP_029025275.1">
    <property type="nucleotide sequence ID" value="XM_029169442.3"/>
</dbReference>
<sequence>MELKLEVVLSSSIKRKKPWPRFCWLGQEKESVFLLDDKRISEINIVSGRTKKRTPKLQPLLNSVVTMASSHNGVWLCGLLVSGQLFLWNRDKDLLKTAAAAPDVVKSVTAVQGNAARVSLHVSGDGMRVLVVVKTGQVFLWECVDFKTLMGMKDGTVKGQWGYIQPLEDSLLPSLQDKEASHHTLFIKTEAMGDACLTAFVFTSGKKLIITFLKIHWEEFHSKIDSVGYSVQWATKTYPLSCLTPPCQSVKSRGALVPGFSPDGLLLAIVLNQRQPKATQVLFVSTKNFVSISRNLGGCGSKNMQIPSKYIRSYWVGSVSWSPDSLFLACVLKRGSLLMLARLGELLTLSSTGCSVDFGPAHFLPLHPLVTYRPTGAAGKGDASLSSSSLSVRDVLRQRYSVTWHPRLLYFIVSDGYMATVMRVLGRPSPGLVLKTLLKDASKDLERAGRFLDKSQADMRAWLESVSVLNPDSSLEMFSPTATCEPKPTDCVLSPGTDRSTLPLFLQDSSTLGGTKELLEKVQAFFEDDSDLDGPPVGSHVEDGGRLEFASMFDTLHALQTHNENALDDETDFHETERKTHVLRFELPKIQNKLLTAWALGVSLGNTVEHRTHLLKQTVHCVVRFAALLHFIPASVGDSERKYASFPTHLLHLLKGLLTFLPWDSTHSDGPHCLGLVVDLCKRLVRLLLSPPPNSYQPGHCQLSSQMLSTALLILQMAADSLDHTYSLQQRTFWSHVEKESHCQPSYVWSSDVHYVPLLQNEKVDKSIVLLQAQPSPQRPSSRLFGVWQWLYKITQQYIEELTFFKGCNGWEEEQQQLLEIMSQIQTALQATGEKLDQGPTLLDYPGEHYYLCGSFPKSADVWRSQICDESNKSCERNIFQETRLCLALLYSLLSQYRLREAQELGDHMACLILPRAAQQKDNVTWRTESLPCPWLPIDLHSGAACAVVQTLGRFMASYFTNQPLYIFPPHNVAVLPPLHLPHASSVGRLVPLCQQEVSKAVRQQHLSEVWTVEYALDLLLLGGLLPESVWLAHHLGDWKTAVSLSLAYKSYCSDYFDFTQLKWKELHLPTGLDPESIFWAEFKCHLGNMSASQDNRDKDDDRSFTDPLEGEDWDLLQVSIQDILKASVMARVNVLCSPLSSLLDTARDLCSSLAMLVPSELYLPSPPLYCPQPSPNTQDQVVTQGQFAEVALRHKVSSVLQRLLLLLRSARCCLPAAQWYISRLRRARHILHKIKKKYCYPSAAEEEKIFPEGLLKFVTRSGFFRQGPNKDGHLDPDSIQIIICFRELCGLCWMLHVRDQLSISCRKYQAARQHSRDEQISKESKVRSTCTEALHWACRFLPFSHYLSAEEILQDVLLSLVSELPPVSLVADILVHAFPDEEESVKVSLREKYNSLLHRLRQCKVIEGGKDELNESMMVLIQDKRRQRRKHLKRLQRHLAPPELHLWEEGEEVEVRGPKSGTAMFTQLLLGTSLSTSTLTDCGFPPLCSDGDTEAISSEQHCTTSKKSKKVKKKKHANKTAVKMEGSVQEETQTDVSKSNEQPSLPVVGTWEFELEDEEYLNFLELFLSYVLEKDSTDGGDPGSELPLLKGYSSQLRERELHSLTFDVLTTVHRRQRDGHQPGRKHCEPPVFRAGCCYKPITHGTTPEPQNCSVWSAAPSLSVSSLHGLRTGKQHGLFGLPQKTVASTQSMKRHQSDCETRMFDASTSVEHVPEVQQGLDPKLEAQFPELGRLLEWMVRWSDRKVLLGHHQRRRKESGGGPGAAADEGVVIRVKASSTAVLTSLSLLQCRYAALLESGGRKAHIQVPDTQWTVSPVLQPVVDRKLERESSVDTGYPGSAYTPIAGLEHNLQQELSIGSHSGEPEESTCPRTPPHSNYEQLTPDAQRRQSSLQQPSLGDLDVTPEKEGKNESEGLEASSSVSHANICTPEASLKLADLDVSENADDTTTSITLHSQAESLQAPPHPEPQARSFVQPEALVHPELSHSSGGLLPNTASGSPNVHPQTSTAGEAAAVFTASNQPLPTDAPPLRQRLGEDLFRLVQHINHMSLMEVLGASFSSLQLAQQSSSLAQSYTNLAHPNVLSSYVTNSIPQPNGLPVQTPVSVTPQTHTHAPNSGFNNPQFSQHGSVFADLPAAHSSVKASTAGGQHHTTRQLPTTANSEGIHYQEIQPLSVQAESPSRIRESKTTIPSSQGLLNTTDLTRVIPTAPVVLPKNSSIQKTPAPQPLSLKLLQLHTLPQSASNHPVAQGPWMLPTENHGTLESHQHKHSHQHTLIRATEERGSGSSVPREQISDNLPHPLNSRNCQPLIQISERPQLQKVTMGSPVSNQNLPLLHFKPVPQSQVTFPKLPIASSSSPSTFIPAPMGEMPMIKLLYIEPSPKMKIPVASPSTHMTSLISMEQLTSSVIRRHGAEDARLQLLHVDPPTESLKTACTPSYSSSKRRKRREEKARRTEVTFRPDDSIILAQEPTEEPRNKEPAAADQMIPGQDITFQLGSLDSVLTGQRLIDKAVSTSIELHAFASTCKSPPECHDAFTNTESVSPPKVVDKAVSVSVTLSGPESQSPGSFQIVNVKDKEGTLKRKQNVLDTCGRKFISVLDLEDERLNQELPPSVSQRIPDPVRPPSPTSAQLHVLAASVIRGAGGAADKPQPSYITTQNLLQPSTEPALIFSDVAEEVPSLSHIESNRYSGPVVPQEVAESFDSKISQVIKSQSAGPHRAASTPPAAWFSSHLSELDVQLNALQKIADCLEADFHNSRMLVNTIEKLTSDPASDVKIPRTPKKTVRLLVPQEAWAPQPDILTEQNLSEDEETNQEEEYASPQIKPSFHHSTHLSTSQSRAPSFLHTPLNQLNEASVMSEVGADENVSQNGLSDTAEILEELVKEGYLSATDLDFSTAETSHRSRRPDQQRNRRMSQSSVLPEDQRRELRVWMRRKQRERLAVYQKHRESLRERERKPFTPSKAAKSATRNPEAREEDKRFKLLEQYNQRTSEACSLVSGLSQPEGAPVPSNIRSASAPRSGNTYRPRGLFINEKVQSGQTQSHRPLTADVQGWPSEDYRRRLGLHRPVTVLPRDRLSQVTRRGMLTQSATKNMHAGNQVGGKHGGYQKKTQLNKGPWTAGGTGIQRDHPHVEMRKEENLWESTSEINRLLDLEELESNVISAGPLEKQNDGSGAGASGMDWLDNLSEESTLSKIDWAAIEHLVATEDD</sequence>
<feature type="compositionally biased region" description="Basic and acidic residues" evidence="1">
    <location>
        <begin position="2897"/>
        <end position="2908"/>
    </location>
</feature>
<dbReference type="Pfam" id="PF15392">
    <property type="entry name" value="Joubert"/>
    <property type="match status" value="1"/>
</dbReference>
<dbReference type="PANTHER" id="PTHR14492">
    <property type="entry name" value="JBTS17"/>
    <property type="match status" value="1"/>
</dbReference>
<dbReference type="Proteomes" id="UP000515150">
    <property type="component" value="Chromosome 12"/>
</dbReference>
<feature type="region of interest" description="Disordered" evidence="1">
    <location>
        <begin position="2891"/>
        <end position="2921"/>
    </location>
</feature>
<gene>
    <name evidence="3" type="primary">cplane1</name>
</gene>
<feature type="compositionally biased region" description="Polar residues" evidence="1">
    <location>
        <begin position="2428"/>
        <end position="2437"/>
    </location>
</feature>
<feature type="compositionally biased region" description="Polar residues" evidence="1">
    <location>
        <begin position="1530"/>
        <end position="1543"/>
    </location>
</feature>
<feature type="compositionally biased region" description="Basic and acidic residues" evidence="1">
    <location>
        <begin position="2943"/>
        <end position="2955"/>
    </location>
</feature>
<feature type="compositionally biased region" description="Polar residues" evidence="1">
    <location>
        <begin position="3009"/>
        <end position="3021"/>
    </location>
</feature>
<feature type="region of interest" description="Disordered" evidence="1">
    <location>
        <begin position="2428"/>
        <end position="2455"/>
    </location>
</feature>
<dbReference type="GO" id="GO:0035869">
    <property type="term" value="C:ciliary transition zone"/>
    <property type="evidence" value="ECO:0007669"/>
    <property type="project" value="TreeGrafter"/>
</dbReference>
<feature type="region of interest" description="Disordered" evidence="1">
    <location>
        <begin position="1858"/>
        <end position="1923"/>
    </location>
</feature>
<proteinExistence type="predicted"/>
<feature type="region of interest" description="Disordered" evidence="1">
    <location>
        <begin position="1500"/>
        <end position="1543"/>
    </location>
</feature>
<evidence type="ECO:0000256" key="1">
    <source>
        <dbReference type="SAM" id="MobiDB-lite"/>
    </source>
</evidence>
<accession>A0A6P7P5F6</accession>
<feature type="region of interest" description="Disordered" evidence="1">
    <location>
        <begin position="2795"/>
        <end position="2838"/>
    </location>
</feature>
<feature type="compositionally biased region" description="Low complexity" evidence="1">
    <location>
        <begin position="1888"/>
        <end position="1897"/>
    </location>
</feature>
<organism evidence="2 3">
    <name type="scientific">Betta splendens</name>
    <name type="common">Siamese fighting fish</name>
    <dbReference type="NCBI Taxonomy" id="158456"/>
    <lineage>
        <taxon>Eukaryota</taxon>
        <taxon>Metazoa</taxon>
        <taxon>Chordata</taxon>
        <taxon>Craniata</taxon>
        <taxon>Vertebrata</taxon>
        <taxon>Euteleostomi</taxon>
        <taxon>Actinopterygii</taxon>
        <taxon>Neopterygii</taxon>
        <taxon>Teleostei</taxon>
        <taxon>Neoteleostei</taxon>
        <taxon>Acanthomorphata</taxon>
        <taxon>Anabantaria</taxon>
        <taxon>Anabantiformes</taxon>
        <taxon>Anabantoidei</taxon>
        <taxon>Osphronemidae</taxon>
        <taxon>Betta</taxon>
    </lineage>
</organism>
<dbReference type="OrthoDB" id="5974632at2759"/>
<keyword evidence="2" id="KW-1185">Reference proteome</keyword>
<protein>
    <submittedName>
        <fullName evidence="3">Ciliogenesis and planar polarity effector 1</fullName>
    </submittedName>
</protein>
<feature type="compositionally biased region" description="Basic residues" evidence="1">
    <location>
        <begin position="1505"/>
        <end position="1519"/>
    </location>
</feature>
<dbReference type="PANTHER" id="PTHR14492:SF4">
    <property type="entry name" value="CILIOGENESIS AND PLANAR POLARITY EFFECTOR 1"/>
    <property type="match status" value="1"/>
</dbReference>
<feature type="region of interest" description="Disordered" evidence="1">
    <location>
        <begin position="2268"/>
        <end position="2301"/>
    </location>
</feature>
<feature type="compositionally biased region" description="Polar residues" evidence="1">
    <location>
        <begin position="1994"/>
        <end position="2007"/>
    </location>
</feature>
<dbReference type="GO" id="GO:0060271">
    <property type="term" value="P:cilium assembly"/>
    <property type="evidence" value="ECO:0007669"/>
    <property type="project" value="TreeGrafter"/>
</dbReference>
<dbReference type="SUPFAM" id="SSF82171">
    <property type="entry name" value="DPP6 N-terminal domain-like"/>
    <property type="match status" value="1"/>
</dbReference>
<dbReference type="GeneID" id="114867096"/>
<dbReference type="CTD" id="65250"/>
<feature type="region of interest" description="Disordered" evidence="1">
    <location>
        <begin position="1983"/>
        <end position="2007"/>
    </location>
</feature>
<evidence type="ECO:0000313" key="2">
    <source>
        <dbReference type="Proteomes" id="UP000515150"/>
    </source>
</evidence>
<feature type="region of interest" description="Disordered" evidence="1">
    <location>
        <begin position="2996"/>
        <end position="3021"/>
    </location>
</feature>
<feature type="compositionally biased region" description="Acidic residues" evidence="1">
    <location>
        <begin position="2804"/>
        <end position="2816"/>
    </location>
</feature>
<name>A0A6P7P5F6_BETSP</name>
<feature type="compositionally biased region" description="Basic and acidic residues" evidence="1">
    <location>
        <begin position="1903"/>
        <end position="1912"/>
    </location>
</feature>
<feature type="region of interest" description="Disordered" evidence="1">
    <location>
        <begin position="2943"/>
        <end position="2975"/>
    </location>
</feature>